<accession>A0A2A4FBS0</accession>
<evidence type="ECO:0000256" key="1">
    <source>
        <dbReference type="SAM" id="MobiDB-lite"/>
    </source>
</evidence>
<feature type="region of interest" description="Disordered" evidence="1">
    <location>
        <begin position="49"/>
        <end position="81"/>
    </location>
</feature>
<gene>
    <name evidence="2" type="ORF">BZL54_18750</name>
</gene>
<sequence length="81" mass="9131">MQIGSLLRSAMQSAPPSIYQKQQQPLFEPFRIDSTVSLTHIRSLPRPLPVKAHLERRNPIESARPHQPGLTQQLPKSGAIR</sequence>
<dbReference type="AlphaFoldDB" id="A0A2A4FBS0"/>
<evidence type="ECO:0000313" key="2">
    <source>
        <dbReference type="EMBL" id="PCE30811.1"/>
    </source>
</evidence>
<dbReference type="Proteomes" id="UP000217994">
    <property type="component" value="Unassembled WGS sequence"/>
</dbReference>
<reference evidence="2 3" key="1">
    <citation type="submission" date="2017-01" db="EMBL/GenBank/DDBJ databases">
        <title>Whole-Genome Shotgun Sequencing of Two beta-Proteobacterial Species in Search of the Bulgecin Biosynthetic Cluster.</title>
        <authorList>
            <person name="Horsman M.E."/>
            <person name="Marous D.R."/>
            <person name="Li R."/>
            <person name="Oliver R.A."/>
            <person name="Byun B."/>
            <person name="Emrich S.J."/>
            <person name="Boggess B."/>
            <person name="Townsend C.A."/>
            <person name="Mobashery S."/>
        </authorList>
    </citation>
    <scope>NUCLEOTIDE SEQUENCE [LARGE SCALE GENOMIC DNA]</scope>
    <source>
        <strain evidence="2 3">ATCC 31433</strain>
    </source>
</reference>
<proteinExistence type="predicted"/>
<comment type="caution">
    <text evidence="2">The sequence shown here is derived from an EMBL/GenBank/DDBJ whole genome shotgun (WGS) entry which is preliminary data.</text>
</comment>
<dbReference type="EMBL" id="MTZU01000055">
    <property type="protein sequence ID" value="PCE30811.1"/>
    <property type="molecule type" value="Genomic_DNA"/>
</dbReference>
<evidence type="ECO:0000313" key="3">
    <source>
        <dbReference type="Proteomes" id="UP000217994"/>
    </source>
</evidence>
<name>A0A2A4FBS0_9BURK</name>
<organism evidence="2 3">
    <name type="scientific">Burkholderia ubonensis subsp. mesacidophila</name>
    <dbReference type="NCBI Taxonomy" id="265293"/>
    <lineage>
        <taxon>Bacteria</taxon>
        <taxon>Pseudomonadati</taxon>
        <taxon>Pseudomonadota</taxon>
        <taxon>Betaproteobacteria</taxon>
        <taxon>Burkholderiales</taxon>
        <taxon>Burkholderiaceae</taxon>
        <taxon>Burkholderia</taxon>
        <taxon>Burkholderia cepacia complex</taxon>
    </lineage>
</organism>
<protein>
    <submittedName>
        <fullName evidence="2">Uncharacterized protein</fullName>
    </submittedName>
</protein>